<gene>
    <name evidence="1" type="ORF">E1163_00470</name>
</gene>
<keyword evidence="2" id="KW-1185">Reference proteome</keyword>
<sequence length="66" mass="7425">MPDGKEHYPEPNGGLVGTLEYTFILSPSSLDNRFEDSLKVFSSYKTGYSHITLTESTFSALYKTQQ</sequence>
<feature type="non-terminal residue" evidence="1">
    <location>
        <position position="66"/>
    </location>
</feature>
<dbReference type="RefSeq" id="WP_155168562.1">
    <property type="nucleotide sequence ID" value="NZ_SMLW01000156.1"/>
</dbReference>
<name>A0ABW9RH78_9BACT</name>
<dbReference type="EMBL" id="SMLW01000156">
    <property type="protein sequence ID" value="MTI23414.1"/>
    <property type="molecule type" value="Genomic_DNA"/>
</dbReference>
<proteinExistence type="predicted"/>
<accession>A0ABW9RH78</accession>
<dbReference type="Proteomes" id="UP000798808">
    <property type="component" value="Unassembled WGS sequence"/>
</dbReference>
<organism evidence="1 2">
    <name type="scientific">Fulvivirga kasyanovii</name>
    <dbReference type="NCBI Taxonomy" id="396812"/>
    <lineage>
        <taxon>Bacteria</taxon>
        <taxon>Pseudomonadati</taxon>
        <taxon>Bacteroidota</taxon>
        <taxon>Cytophagia</taxon>
        <taxon>Cytophagales</taxon>
        <taxon>Fulvivirgaceae</taxon>
        <taxon>Fulvivirga</taxon>
    </lineage>
</organism>
<protein>
    <submittedName>
        <fullName evidence="1">Uncharacterized protein</fullName>
    </submittedName>
</protein>
<comment type="caution">
    <text evidence="1">The sequence shown here is derived from an EMBL/GenBank/DDBJ whole genome shotgun (WGS) entry which is preliminary data.</text>
</comment>
<evidence type="ECO:0000313" key="2">
    <source>
        <dbReference type="Proteomes" id="UP000798808"/>
    </source>
</evidence>
<evidence type="ECO:0000313" key="1">
    <source>
        <dbReference type="EMBL" id="MTI23414.1"/>
    </source>
</evidence>
<reference evidence="1 2" key="1">
    <citation type="submission" date="2019-02" db="EMBL/GenBank/DDBJ databases">
        <authorList>
            <person name="Goldberg S.R."/>
            <person name="Haltli B.A."/>
            <person name="Correa H."/>
            <person name="Russell K.G."/>
        </authorList>
    </citation>
    <scope>NUCLEOTIDE SEQUENCE [LARGE SCALE GENOMIC DNA]</scope>
    <source>
        <strain evidence="1 2">JCM 16186</strain>
    </source>
</reference>